<evidence type="ECO:0000256" key="1">
    <source>
        <dbReference type="SAM" id="MobiDB-lite"/>
    </source>
</evidence>
<feature type="region of interest" description="Disordered" evidence="1">
    <location>
        <begin position="50"/>
        <end position="355"/>
    </location>
</feature>
<keyword evidence="4" id="KW-1185">Reference proteome</keyword>
<accession>K2N3W3</accession>
<evidence type="ECO:0000256" key="2">
    <source>
        <dbReference type="SAM" id="SignalP"/>
    </source>
</evidence>
<dbReference type="OrthoDB" id="10445207at2759"/>
<dbReference type="AlphaFoldDB" id="K2N3W3"/>
<feature type="compositionally biased region" description="Basic and acidic residues" evidence="1">
    <location>
        <begin position="61"/>
        <end position="72"/>
    </location>
</feature>
<protein>
    <submittedName>
        <fullName evidence="3">Mucin-associated surface protein (MASP), putative</fullName>
    </submittedName>
</protein>
<dbReference type="EMBL" id="AHKC01013408">
    <property type="protein sequence ID" value="EKF29361.1"/>
    <property type="molecule type" value="Genomic_DNA"/>
</dbReference>
<feature type="compositionally biased region" description="Polar residues" evidence="1">
    <location>
        <begin position="142"/>
        <end position="177"/>
    </location>
</feature>
<sequence>MAMMMTGRVLLVCALCVLWCGADGVICEEEPAGSPSGLPSAHTTAQGITEQTNVVGNGGVHDGKGRLQKEIQTEVNENNSDKPAGSPPGGKGVGKEGGKGERETGEEKEKEQIKRVDVQRKKNGDHEEETGYRPVDGAPQLLQPTPSTERISPSGSPKTTPNATQNEVKQNTDSFITLPTRHKRTDKEIGGTTPSEKLTEDTPLPPSKGDVADITKYAEGGKEKSQNNVSLPGAEATVQSHQQDVTLHSVNETKSGAKTNNMKNTQHNESSPAAATAVQSDAGTEGNTTANDLSPPSTEDATPIGTTHDFNNASESTEDVASQSAGYKTTAPITNATKGDTAMPGDSDGSTAVSRSTSPLLLLAACAAAAVVAA</sequence>
<gene>
    <name evidence="3" type="ORF">MOQ_006858</name>
</gene>
<feature type="chain" id="PRO_5003865067" evidence="2">
    <location>
        <begin position="25"/>
        <end position="374"/>
    </location>
</feature>
<reference evidence="3 4" key="1">
    <citation type="journal article" date="2012" name="BMC Genomics">
        <title>Comparative genomic analysis of human infective Trypanosoma cruzi lineages with the bat-restricted subspecies T. cruzi marinkellei.</title>
        <authorList>
            <person name="Franzen O."/>
            <person name="Talavera-Lopez C."/>
            <person name="Ochaya S."/>
            <person name="Butler C.E."/>
            <person name="Messenger L.A."/>
            <person name="Lewis M.D."/>
            <person name="Llewellyn M.S."/>
            <person name="Marinkelle C.J."/>
            <person name="Tyler K.M."/>
            <person name="Miles M.A."/>
            <person name="Andersson B."/>
        </authorList>
    </citation>
    <scope>NUCLEOTIDE SEQUENCE [LARGE SCALE GENOMIC DNA]</scope>
    <source>
        <strain evidence="3 4">B7</strain>
    </source>
</reference>
<organism evidence="3 4">
    <name type="scientific">Trypanosoma cruzi marinkellei</name>
    <dbReference type="NCBI Taxonomy" id="85056"/>
    <lineage>
        <taxon>Eukaryota</taxon>
        <taxon>Discoba</taxon>
        <taxon>Euglenozoa</taxon>
        <taxon>Kinetoplastea</taxon>
        <taxon>Metakinetoplastina</taxon>
        <taxon>Trypanosomatida</taxon>
        <taxon>Trypanosomatidae</taxon>
        <taxon>Trypanosoma</taxon>
        <taxon>Schizotrypanum</taxon>
    </lineage>
</organism>
<feature type="compositionally biased region" description="Polar residues" evidence="1">
    <location>
        <begin position="237"/>
        <end position="338"/>
    </location>
</feature>
<evidence type="ECO:0000313" key="4">
    <source>
        <dbReference type="Proteomes" id="UP000007350"/>
    </source>
</evidence>
<feature type="signal peptide" evidence="2">
    <location>
        <begin position="1"/>
        <end position="24"/>
    </location>
</feature>
<name>K2N3W3_TRYCR</name>
<proteinExistence type="predicted"/>
<keyword evidence="2" id="KW-0732">Signal</keyword>
<comment type="caution">
    <text evidence="3">The sequence shown here is derived from an EMBL/GenBank/DDBJ whole genome shotgun (WGS) entry which is preliminary data.</text>
</comment>
<evidence type="ECO:0000313" key="3">
    <source>
        <dbReference type="EMBL" id="EKF29361.1"/>
    </source>
</evidence>
<dbReference type="Proteomes" id="UP000007350">
    <property type="component" value="Unassembled WGS sequence"/>
</dbReference>
<feature type="compositionally biased region" description="Basic and acidic residues" evidence="1">
    <location>
        <begin position="93"/>
        <end position="131"/>
    </location>
</feature>